<keyword evidence="2" id="KW-1185">Reference proteome</keyword>
<dbReference type="Proteomes" id="UP000054843">
    <property type="component" value="Unassembled WGS sequence"/>
</dbReference>
<sequence>MLEEIENSWRVRLRLRRIPPSLQSVLTCRPIPLKTSYRNILSTYLSVTNGFYPESGIRPYIIPYNKKKREGPVRWSLIAEYVSFKVVT</sequence>
<accession>A0A0V1M3B3</accession>
<evidence type="ECO:0000313" key="1">
    <source>
        <dbReference type="EMBL" id="KRZ66074.1"/>
    </source>
</evidence>
<dbReference type="EMBL" id="JYDO01000268">
    <property type="protein sequence ID" value="KRZ66074.1"/>
    <property type="molecule type" value="Genomic_DNA"/>
</dbReference>
<dbReference type="AlphaFoldDB" id="A0A0V1M3B3"/>
<name>A0A0V1M3B3_9BILA</name>
<protein>
    <submittedName>
        <fullName evidence="1">Uncharacterized protein</fullName>
    </submittedName>
</protein>
<reference evidence="1 2" key="1">
    <citation type="submission" date="2015-01" db="EMBL/GenBank/DDBJ databases">
        <title>Evolution of Trichinella species and genotypes.</title>
        <authorList>
            <person name="Korhonen P.K."/>
            <person name="Edoardo P."/>
            <person name="Giuseppe L.R."/>
            <person name="Gasser R.B."/>
        </authorList>
    </citation>
    <scope>NUCLEOTIDE SEQUENCE [LARGE SCALE GENOMIC DNA]</scope>
    <source>
        <strain evidence="1">ISS1980</strain>
    </source>
</reference>
<gene>
    <name evidence="1" type="ORF">T10_10313</name>
</gene>
<evidence type="ECO:0000313" key="2">
    <source>
        <dbReference type="Proteomes" id="UP000054843"/>
    </source>
</evidence>
<comment type="caution">
    <text evidence="1">The sequence shown here is derived from an EMBL/GenBank/DDBJ whole genome shotgun (WGS) entry which is preliminary data.</text>
</comment>
<organism evidence="1 2">
    <name type="scientific">Trichinella papuae</name>
    <dbReference type="NCBI Taxonomy" id="268474"/>
    <lineage>
        <taxon>Eukaryota</taxon>
        <taxon>Metazoa</taxon>
        <taxon>Ecdysozoa</taxon>
        <taxon>Nematoda</taxon>
        <taxon>Enoplea</taxon>
        <taxon>Dorylaimia</taxon>
        <taxon>Trichinellida</taxon>
        <taxon>Trichinellidae</taxon>
        <taxon>Trichinella</taxon>
    </lineage>
</organism>
<proteinExistence type="predicted"/>